<dbReference type="PROSITE" id="PS00455">
    <property type="entry name" value="AMP_BINDING"/>
    <property type="match status" value="1"/>
</dbReference>
<dbReference type="Pfam" id="PF00501">
    <property type="entry name" value="AMP-binding"/>
    <property type="match status" value="1"/>
</dbReference>
<comment type="similarity">
    <text evidence="1">Belongs to the ATP-dependent AMP-binding enzyme family.</text>
</comment>
<dbReference type="PANTHER" id="PTHR24095:SF14">
    <property type="entry name" value="ACETYL-COENZYME A SYNTHETASE 1"/>
    <property type="match status" value="1"/>
</dbReference>
<organism evidence="5 6">
    <name type="scientific">Candidatus Methylomirabilis tolerans</name>
    <dbReference type="NCBI Taxonomy" id="3123416"/>
    <lineage>
        <taxon>Bacteria</taxon>
        <taxon>Candidatus Methylomirabilota</taxon>
        <taxon>Candidatus Methylomirabilia</taxon>
        <taxon>Candidatus Methylomirabilales</taxon>
        <taxon>Candidatus Methylomirabilaceae</taxon>
        <taxon>Candidatus Methylomirabilis</taxon>
    </lineage>
</organism>
<reference evidence="5 6" key="1">
    <citation type="journal article" date="2021" name="bioRxiv">
        <title>Unraveling nitrogen, sulfur and carbon metabolic pathways and microbial community transcriptional responses to substrate deprivation and toxicity stresses in a bioreactor mimicking anoxic brackish coastal sediment conditions.</title>
        <authorList>
            <person name="Martins P.D."/>
            <person name="Echeveste M.J."/>
            <person name="Arshad A."/>
            <person name="Kurth J."/>
            <person name="Ouboter H."/>
            <person name="Jetten M.S.M."/>
            <person name="Welte C.U."/>
        </authorList>
    </citation>
    <scope>NUCLEOTIDE SEQUENCE [LARGE SCALE GENOMIC DNA]</scope>
    <source>
        <strain evidence="5">MAG_38</strain>
    </source>
</reference>
<accession>A0AAJ1AJI0</accession>
<feature type="domain" description="AMP-dependent synthetase/ligase" evidence="3">
    <location>
        <begin position="97"/>
        <end position="486"/>
    </location>
</feature>
<dbReference type="InterPro" id="IPR020845">
    <property type="entry name" value="AMP-binding_CS"/>
</dbReference>
<sequence length="544" mass="60264">MSQYAWQPYGEYLERSRIRRFMDRHGIATWQGLIRRSTEDIEWFWPAALDDLGVEWFQPYTRLYDASRGMPWTRWFVGGTLNIVHNCLDRHIRDGLGHKVALVWEGDDGGSRRCSYGELHEMVADLAAAMRMAGVQEGDTVGLCMPISIEAVAVMFAALKIGAACMQIAARSAPQEVAASLQHGSARLLFINDGYPRAGKRFDLGATARTALKEVPTLRLVVVLQRMGDAPAAEWAGGGEDEKRLIGWRTFQESGRSAPEPATAILDSEHTALILFSSGTTGTPKTIVHTHAGALAQIVKEVGYAFDCRPDDTFYWFTNIGWMMAPWELIGVLFFGGSVVLYEGTHLFPTPHRLFELIDRYGITIAGFTPTAMRSLARLGEDYDSHRLTSLRILGSTGEPLDPETWRWYFQAFGRGRCPIMNISGGTELIGCLLSPLPVMPQKEATLGGPGLGMDVDVVDEDGRSIRGTPGYLVCRKPFPSMTRGFLGDPERFLRTYFPGGTDQWVHGDRAQVDEDGLWYILGRADDLIVSGGVKHDPARIEAA</sequence>
<evidence type="ECO:0000259" key="4">
    <source>
        <dbReference type="Pfam" id="PF16177"/>
    </source>
</evidence>
<dbReference type="Gene3D" id="3.40.50.12780">
    <property type="entry name" value="N-terminal domain of ligase-like"/>
    <property type="match status" value="1"/>
</dbReference>
<evidence type="ECO:0000313" key="5">
    <source>
        <dbReference type="EMBL" id="MBZ0159730.1"/>
    </source>
</evidence>
<comment type="caution">
    <text evidence="5">The sequence shown here is derived from an EMBL/GenBank/DDBJ whole genome shotgun (WGS) entry which is preliminary data.</text>
</comment>
<dbReference type="SUPFAM" id="SSF56801">
    <property type="entry name" value="Acetyl-CoA synthetase-like"/>
    <property type="match status" value="1"/>
</dbReference>
<dbReference type="PANTHER" id="PTHR24095">
    <property type="entry name" value="ACETYL-COENZYME A SYNTHETASE"/>
    <property type="match status" value="1"/>
</dbReference>
<name>A0AAJ1AJI0_9BACT</name>
<evidence type="ECO:0000313" key="6">
    <source>
        <dbReference type="Proteomes" id="UP001197609"/>
    </source>
</evidence>
<keyword evidence="2" id="KW-0007">Acetylation</keyword>
<feature type="domain" description="Acetyl-coenzyme A synthetase N-terminal" evidence="4">
    <location>
        <begin position="33"/>
        <end position="87"/>
    </location>
</feature>
<dbReference type="InterPro" id="IPR032387">
    <property type="entry name" value="ACAS_N"/>
</dbReference>
<dbReference type="EMBL" id="JAIOIU010000078">
    <property type="protein sequence ID" value="MBZ0159730.1"/>
    <property type="molecule type" value="Genomic_DNA"/>
</dbReference>
<dbReference type="InterPro" id="IPR042099">
    <property type="entry name" value="ANL_N_sf"/>
</dbReference>
<feature type="non-terminal residue" evidence="5">
    <location>
        <position position="544"/>
    </location>
</feature>
<dbReference type="InterPro" id="IPR000873">
    <property type="entry name" value="AMP-dep_synth/lig_dom"/>
</dbReference>
<dbReference type="GO" id="GO:0006085">
    <property type="term" value="P:acetyl-CoA biosynthetic process"/>
    <property type="evidence" value="ECO:0007669"/>
    <property type="project" value="TreeGrafter"/>
</dbReference>
<evidence type="ECO:0000256" key="2">
    <source>
        <dbReference type="ARBA" id="ARBA00022990"/>
    </source>
</evidence>
<proteinExistence type="inferred from homology"/>
<evidence type="ECO:0000259" key="3">
    <source>
        <dbReference type="Pfam" id="PF00501"/>
    </source>
</evidence>
<dbReference type="Pfam" id="PF16177">
    <property type="entry name" value="ACAS_N"/>
    <property type="match status" value="1"/>
</dbReference>
<evidence type="ECO:0000256" key="1">
    <source>
        <dbReference type="ARBA" id="ARBA00006432"/>
    </source>
</evidence>
<gene>
    <name evidence="5" type="ORF">K8G79_06310</name>
</gene>
<protein>
    <submittedName>
        <fullName evidence="5">AMP-binding protein</fullName>
    </submittedName>
</protein>
<dbReference type="GO" id="GO:0003987">
    <property type="term" value="F:acetate-CoA ligase activity"/>
    <property type="evidence" value="ECO:0007669"/>
    <property type="project" value="TreeGrafter"/>
</dbReference>
<dbReference type="AlphaFoldDB" id="A0AAJ1AJI0"/>
<dbReference type="Proteomes" id="UP001197609">
    <property type="component" value="Unassembled WGS sequence"/>
</dbReference>